<dbReference type="OrthoDB" id="9770871at2"/>
<name>A0A160N3Y1_9GAMM</name>
<dbReference type="PATRIC" id="fig|445710.3.peg.3145"/>
<dbReference type="Pfam" id="PF04185">
    <property type="entry name" value="Phosphoesterase"/>
    <property type="match status" value="1"/>
</dbReference>
<dbReference type="Proteomes" id="UP000077255">
    <property type="component" value="Chromosome"/>
</dbReference>
<keyword evidence="2" id="KW-0732">Signal</keyword>
<dbReference type="PANTHER" id="PTHR31956">
    <property type="entry name" value="NON-SPECIFIC PHOSPHOLIPASE C4-RELATED"/>
    <property type="match status" value="1"/>
</dbReference>
<accession>A0A160N3Y1</accession>
<keyword evidence="1 3" id="KW-0378">Hydrolase</keyword>
<evidence type="ECO:0000313" key="4">
    <source>
        <dbReference type="Proteomes" id="UP000077255"/>
    </source>
</evidence>
<dbReference type="RefSeq" id="WP_063673614.1">
    <property type="nucleotide sequence ID" value="NZ_CP014841.1"/>
</dbReference>
<dbReference type="PANTHER" id="PTHR31956:SF1">
    <property type="entry name" value="NON-SPECIFIC PHOSPHOLIPASE C1"/>
    <property type="match status" value="1"/>
</dbReference>
<proteinExistence type="predicted"/>
<gene>
    <name evidence="3" type="ORF">ATSB10_31460</name>
</gene>
<dbReference type="PROSITE" id="PS51257">
    <property type="entry name" value="PROKAR_LIPOPROTEIN"/>
    <property type="match status" value="1"/>
</dbReference>
<reference evidence="3 4" key="1">
    <citation type="submission" date="2016-02" db="EMBL/GenBank/DDBJ databases">
        <title>Complete genome sequencing and analysis of ATSB10, Dyella thiooxydans isolated from rhizosphere soil of sunflower (Helianthus annuus L.).</title>
        <authorList>
            <person name="Lee Y."/>
            <person name="Hwangbo K."/>
            <person name="Chung H."/>
            <person name="Yoo J."/>
            <person name="Kim K.Y."/>
            <person name="Sa T.M."/>
            <person name="Um Y."/>
            <person name="Madhaiyan M."/>
        </authorList>
    </citation>
    <scope>NUCLEOTIDE SEQUENCE [LARGE SCALE GENOMIC DNA]</scope>
    <source>
        <strain evidence="3 4">ATSB10</strain>
    </source>
</reference>
<feature type="signal peptide" evidence="2">
    <location>
        <begin position="1"/>
        <end position="19"/>
    </location>
</feature>
<dbReference type="STRING" id="445710.ATSB10_31460"/>
<dbReference type="KEGG" id="dtx:ATSB10_31460"/>
<dbReference type="InterPro" id="IPR007312">
    <property type="entry name" value="Phosphoesterase"/>
</dbReference>
<sequence length="807" mass="84261">MKRSLLPMALMLALTACHHDTPSATGKVHVTLDGVVGGAVPVAGVPVTVTDHAGQHTVSAVTDARGHYSLVVEGSGPFVLTAPAAGGDGAPVTWSAAFVPTAGQMQAVANINPVTALVTQRALGVVPQGAPATAQMVGLTDARVATAAKEVAGVLAPLYAAFQVPAAQAVDPAVAADFQAGADTPLARLLSVVHFDLPEGAVSVGSDADRAVVSIPAHGTLSAAVPTTAATSALALANGPTTTPIQHVIVVIGENQTFDGLFGGYAPPKGQTVNNLLSEGIINADGTPGPNFALAAQSQAKPQTGYTLQPERAGAYATLPQPQQIGEMNPVTFQAAGGLPDKRFPADLPNGPFQITRYVPYINAGKSGLDAAVRTGDPVHRFFQMWQQTGGDNHKLDMFTWVADSTGQGGDTKGVSPANPSQGGELMGFMNMSAGDAPLFDALAKQYALSDNYHQSIMGGTGDNFFAIATADVPFFNRDGKPVMPPANQIENPEPMPGTDNFYTRDGYEGGSYVNCADPKQPGVAPILAFLAERHVPSKCAPDTYYLVNNYNPGYDMDGKPQPIGPDNYNYPPQTVPTIAEALAKKGVSWKWYTGGRDAADVAAEAAAYHVSVAKAQMLQYNNIGDPLAASSKVMGDPALKSGLAGLATFDADIAHHTLPAVSFVVPKNLDSGHPGYSAPASYEAFLKDLLAKVQADPQLWAHTAVLITTDEGGGHFDTGYIQSVDFFGDGPRISMLAVSPYARKGVVDHAYQDHASILKFIERNWRLSPLSARSRDNLPNPVVTPAKPYQPINGPAVGDLMSMFQF</sequence>
<evidence type="ECO:0000256" key="2">
    <source>
        <dbReference type="SAM" id="SignalP"/>
    </source>
</evidence>
<protein>
    <submittedName>
        <fullName evidence="3">Acid phosphatase</fullName>
        <ecNumber evidence="3">3.1.3.2</ecNumber>
    </submittedName>
</protein>
<dbReference type="EC" id="3.1.3.2" evidence="3"/>
<organism evidence="3 4">
    <name type="scientific">Dyella thiooxydans</name>
    <dbReference type="NCBI Taxonomy" id="445710"/>
    <lineage>
        <taxon>Bacteria</taxon>
        <taxon>Pseudomonadati</taxon>
        <taxon>Pseudomonadota</taxon>
        <taxon>Gammaproteobacteria</taxon>
        <taxon>Lysobacterales</taxon>
        <taxon>Rhodanobacteraceae</taxon>
        <taxon>Dyella</taxon>
    </lineage>
</organism>
<dbReference type="InterPro" id="IPR017850">
    <property type="entry name" value="Alkaline_phosphatase_core_sf"/>
</dbReference>
<dbReference type="AlphaFoldDB" id="A0A160N3Y1"/>
<evidence type="ECO:0000313" key="3">
    <source>
        <dbReference type="EMBL" id="AND70600.1"/>
    </source>
</evidence>
<dbReference type="Gene3D" id="3.40.720.10">
    <property type="entry name" value="Alkaline Phosphatase, subunit A"/>
    <property type="match status" value="2"/>
</dbReference>
<evidence type="ECO:0000256" key="1">
    <source>
        <dbReference type="ARBA" id="ARBA00022801"/>
    </source>
</evidence>
<keyword evidence="4" id="KW-1185">Reference proteome</keyword>
<dbReference type="EMBL" id="CP014841">
    <property type="protein sequence ID" value="AND70600.1"/>
    <property type="molecule type" value="Genomic_DNA"/>
</dbReference>
<feature type="chain" id="PRO_5007818673" evidence="2">
    <location>
        <begin position="20"/>
        <end position="807"/>
    </location>
</feature>
<dbReference type="GO" id="GO:0003993">
    <property type="term" value="F:acid phosphatase activity"/>
    <property type="evidence" value="ECO:0007669"/>
    <property type="project" value="UniProtKB-EC"/>
</dbReference>